<gene>
    <name evidence="1" type="ORF">HNP36_002377</name>
</gene>
<accession>A0A841N9C9</accession>
<keyword evidence="2" id="KW-1185">Reference proteome</keyword>
<organism evidence="1 2">
    <name type="scientific">Chryseobacterium shigense</name>
    <dbReference type="NCBI Taxonomy" id="297244"/>
    <lineage>
        <taxon>Bacteria</taxon>
        <taxon>Pseudomonadati</taxon>
        <taxon>Bacteroidota</taxon>
        <taxon>Flavobacteriia</taxon>
        <taxon>Flavobacteriales</taxon>
        <taxon>Weeksellaceae</taxon>
        <taxon>Chryseobacterium group</taxon>
        <taxon>Chryseobacterium</taxon>
    </lineage>
</organism>
<comment type="caution">
    <text evidence="1">The sequence shown here is derived from an EMBL/GenBank/DDBJ whole genome shotgun (WGS) entry which is preliminary data.</text>
</comment>
<proteinExistence type="predicted"/>
<evidence type="ECO:0000313" key="2">
    <source>
        <dbReference type="Proteomes" id="UP000589738"/>
    </source>
</evidence>
<evidence type="ECO:0000313" key="1">
    <source>
        <dbReference type="EMBL" id="MBB6371301.1"/>
    </source>
</evidence>
<reference evidence="1 2" key="1">
    <citation type="submission" date="2020-08" db="EMBL/GenBank/DDBJ databases">
        <title>Functional genomics of gut bacteria from endangered species of beetles.</title>
        <authorList>
            <person name="Carlos-Shanley C."/>
        </authorList>
    </citation>
    <scope>NUCLEOTIDE SEQUENCE [LARGE SCALE GENOMIC DNA]</scope>
    <source>
        <strain evidence="1 2">S00136</strain>
    </source>
</reference>
<protein>
    <submittedName>
        <fullName evidence="1">Uncharacterized protein</fullName>
    </submittedName>
</protein>
<sequence length="274" mass="30258">MKSKDELKQLFENGDKPIQENFWDWQDSYWHKEEKLPLEQVNYDFSQKADLVDGKVPASQLPGYVDDILEFTNLATFPITGEQGKLYMALDTNKLYRWSGSIYVDVTQLSNLQNVMNNGSHATLQNSNYLSQSDFDSSGIQFFANRTNGVYEWGQITASAGNVVLMTGDNNSGSGFGYGVYATNTDGLLIFPKELKADSSFTKILVSKPDGTIGLTDISNTQDSLQTVVDKGNTSNKDIEISSSTKGLILHSPNGSRYKISVNNSGDLITTLIP</sequence>
<name>A0A841N9C9_9FLAO</name>
<dbReference type="RefSeq" id="WP_184163461.1">
    <property type="nucleotide sequence ID" value="NZ_JACHLC010000002.1"/>
</dbReference>
<dbReference type="Proteomes" id="UP000589738">
    <property type="component" value="Unassembled WGS sequence"/>
</dbReference>
<dbReference type="AlphaFoldDB" id="A0A841N9C9"/>
<dbReference type="EMBL" id="JACHLC010000002">
    <property type="protein sequence ID" value="MBB6371301.1"/>
    <property type="molecule type" value="Genomic_DNA"/>
</dbReference>